<keyword evidence="2" id="KW-1185">Reference proteome</keyword>
<dbReference type="Proteomes" id="UP000515162">
    <property type="component" value="Chromosome X"/>
</dbReference>
<dbReference type="RefSeq" id="XP_033169418.1">
    <property type="nucleotide sequence ID" value="XM_033313527.1"/>
</dbReference>
<dbReference type="GeneID" id="117146909"/>
<dbReference type="AlphaFoldDB" id="A0A6P8KK36"/>
<accession>A0A6P8KK36</accession>
<gene>
    <name evidence="3" type="primary">LOC117146909</name>
</gene>
<proteinExistence type="predicted"/>
<organism evidence="2 3">
    <name type="scientific">Drosophila mauritiana</name>
    <name type="common">Fruit fly</name>
    <dbReference type="NCBI Taxonomy" id="7226"/>
    <lineage>
        <taxon>Eukaryota</taxon>
        <taxon>Metazoa</taxon>
        <taxon>Ecdysozoa</taxon>
        <taxon>Arthropoda</taxon>
        <taxon>Hexapoda</taxon>
        <taxon>Insecta</taxon>
        <taxon>Pterygota</taxon>
        <taxon>Neoptera</taxon>
        <taxon>Endopterygota</taxon>
        <taxon>Diptera</taxon>
        <taxon>Brachycera</taxon>
        <taxon>Muscomorpha</taxon>
        <taxon>Ephydroidea</taxon>
        <taxon>Drosophilidae</taxon>
        <taxon>Drosophila</taxon>
        <taxon>Sophophora</taxon>
    </lineage>
</organism>
<reference evidence="3" key="1">
    <citation type="submission" date="2025-08" db="UniProtKB">
        <authorList>
            <consortium name="RefSeq"/>
        </authorList>
    </citation>
    <scope>IDENTIFICATION</scope>
    <source>
        <strain evidence="3">Mau12</strain>
        <tissue evidence="3">Whole Body</tissue>
    </source>
</reference>
<sequence>MAKILPTDGNWIPESCSFPEDVMIDMLEELSRDVPNLMHKEYLALVALQSKWMAKLANRQPVTNPIPPPPKKPKKIPPKQQEQPSEEERREVYIDDVDDNEMVNNRIYIPRLRPAWRARHFNILMRALIIKQGLLNKHIHWQILDKIMSAPDAEGQAELQAFVDNIGRL</sequence>
<feature type="region of interest" description="Disordered" evidence="1">
    <location>
        <begin position="60"/>
        <end position="89"/>
    </location>
</feature>
<name>A0A6P8KK36_DROMA</name>
<evidence type="ECO:0000256" key="1">
    <source>
        <dbReference type="SAM" id="MobiDB-lite"/>
    </source>
</evidence>
<evidence type="ECO:0000313" key="2">
    <source>
        <dbReference type="Proteomes" id="UP000515162"/>
    </source>
</evidence>
<evidence type="ECO:0000313" key="3">
    <source>
        <dbReference type="RefSeq" id="XP_033169418.1"/>
    </source>
</evidence>
<protein>
    <submittedName>
        <fullName evidence="3">Moonshiner isoform X1</fullName>
    </submittedName>
</protein>